<reference evidence="2" key="2">
    <citation type="submission" date="2020-09" db="EMBL/GenBank/DDBJ databases">
        <authorList>
            <person name="Sun Q."/>
            <person name="Zhou Y."/>
        </authorList>
    </citation>
    <scope>NUCLEOTIDE SEQUENCE</scope>
    <source>
        <strain evidence="2">CGMCC 4.7201</strain>
    </source>
</reference>
<feature type="region of interest" description="Disordered" evidence="1">
    <location>
        <begin position="76"/>
        <end position="110"/>
    </location>
</feature>
<accession>A0A918DT55</accession>
<name>A0A918DT55_9ACTN</name>
<reference evidence="2" key="1">
    <citation type="journal article" date="2014" name="Int. J. Syst. Evol. Microbiol.">
        <title>Complete genome sequence of Corynebacterium casei LMG S-19264T (=DSM 44701T), isolated from a smear-ripened cheese.</title>
        <authorList>
            <consortium name="US DOE Joint Genome Institute (JGI-PGF)"/>
            <person name="Walter F."/>
            <person name="Albersmeier A."/>
            <person name="Kalinowski J."/>
            <person name="Ruckert C."/>
        </authorList>
    </citation>
    <scope>NUCLEOTIDE SEQUENCE</scope>
    <source>
        <strain evidence="2">CGMCC 4.7201</strain>
    </source>
</reference>
<dbReference type="Proteomes" id="UP000641932">
    <property type="component" value="Unassembled WGS sequence"/>
</dbReference>
<evidence type="ECO:0000313" key="2">
    <source>
        <dbReference type="EMBL" id="GGO81270.1"/>
    </source>
</evidence>
<evidence type="ECO:0000256" key="1">
    <source>
        <dbReference type="SAM" id="MobiDB-lite"/>
    </source>
</evidence>
<gene>
    <name evidence="2" type="ORF">GCM10012280_05100</name>
</gene>
<protein>
    <submittedName>
        <fullName evidence="2">Uncharacterized protein</fullName>
    </submittedName>
</protein>
<proteinExistence type="predicted"/>
<comment type="caution">
    <text evidence="2">The sequence shown here is derived from an EMBL/GenBank/DDBJ whole genome shotgun (WGS) entry which is preliminary data.</text>
</comment>
<sequence length="110" mass="11494">MEGRSPVTVAGPRRILTGFLPCRRLAAPIPPRSGNGRQPHCDLRREVCGNAHGGCAGRRATEPHGLPVCHRNATGVRGRGERGCATAADGSGAPRSPGDVGRQLTMIQIP</sequence>
<keyword evidence="3" id="KW-1185">Reference proteome</keyword>
<organism evidence="2 3">
    <name type="scientific">Wenjunlia tyrosinilytica</name>
    <dbReference type="NCBI Taxonomy" id="1544741"/>
    <lineage>
        <taxon>Bacteria</taxon>
        <taxon>Bacillati</taxon>
        <taxon>Actinomycetota</taxon>
        <taxon>Actinomycetes</taxon>
        <taxon>Kitasatosporales</taxon>
        <taxon>Streptomycetaceae</taxon>
        <taxon>Wenjunlia</taxon>
    </lineage>
</organism>
<dbReference type="EMBL" id="BMMS01000002">
    <property type="protein sequence ID" value="GGO81270.1"/>
    <property type="molecule type" value="Genomic_DNA"/>
</dbReference>
<evidence type="ECO:0000313" key="3">
    <source>
        <dbReference type="Proteomes" id="UP000641932"/>
    </source>
</evidence>
<dbReference type="AlphaFoldDB" id="A0A918DT55"/>